<accession>H5U5A8</accession>
<dbReference type="GO" id="GO:0005886">
    <property type="term" value="C:plasma membrane"/>
    <property type="evidence" value="ECO:0007669"/>
    <property type="project" value="UniProtKB-SubCell"/>
</dbReference>
<comment type="caution">
    <text evidence="9">The sequence shown here is derived from an EMBL/GenBank/DDBJ whole genome shotgun (WGS) entry which is preliminary data.</text>
</comment>
<evidence type="ECO:0000256" key="1">
    <source>
        <dbReference type="ARBA" id="ARBA00022475"/>
    </source>
</evidence>
<dbReference type="eggNOG" id="COG5401">
    <property type="taxonomic scope" value="Bacteria"/>
</dbReference>
<evidence type="ECO:0000256" key="6">
    <source>
        <dbReference type="HAMAP-Rule" id="MF_01373"/>
    </source>
</evidence>
<evidence type="ECO:0000256" key="2">
    <source>
        <dbReference type="ARBA" id="ARBA00022729"/>
    </source>
</evidence>
<dbReference type="HAMAP" id="MF_01373">
    <property type="entry name" value="LpqB_lipoprot"/>
    <property type="match status" value="1"/>
</dbReference>
<dbReference type="AlphaFoldDB" id="H5U5A8"/>
<feature type="region of interest" description="Disordered" evidence="7">
    <location>
        <begin position="36"/>
        <end position="58"/>
    </location>
</feature>
<feature type="domain" description="GerMN" evidence="8">
    <location>
        <begin position="208"/>
        <end position="297"/>
    </location>
</feature>
<sequence>MIARVGGRTSRRFVALIGLLVTAIVLAACGGVPESSSPQPIESFKREGPTNAVPVPQSDMDPEALVRAFLEATASPTDGHAAARRFLTAPSSQQWDERGDAIILDEINTFVDQRSQNSVRMRLVGDNVGVLKSNGQLLPASGRVETTISLVRVGEQWLIDGPLPNGAMIDRSRFVATYRSVSLYFTDRTHQHLVSDPRWLYGNQDADPTVLLTRLIAGPAEDLEAGVDNGFPTGSSLRGQAAQISGGGVRIELTGLGTLGVRDRTSLAAQIIWTLNAADIGGPYVINADGAPLVPERSAGWQPADVKAFDPLATPTTDVGLNIVRDGALLKVTDTGTTPSGGSLGTSRDVRSASISADGDEVTAVVAARGGPGLQLVSGAYGGEVSPLTSGTSITRPSFSGSYGNDTVWAVVDGKPVRVVRDSQNSSQIVSTVDAASIAPIARGPITELQVSPDGVRVALIVGGQVLLAVIATNEDGQVTLSDPRIAAYNVGNQAVSLSWATSTTLMVARDASDSPVVQLPINGAPASGLISGNVAPPVRAVTADASNVYIGDQRGILRLGSTNGQPDQYWTEVEPAMSPTAIPVLP</sequence>
<protein>
    <recommendedName>
        <fullName evidence="6">Lipoprotein LpqB</fullName>
    </recommendedName>
</protein>
<dbReference type="InterPro" id="IPR019606">
    <property type="entry name" value="GerMN"/>
</dbReference>
<proteinExistence type="inferred from homology"/>
<dbReference type="EMBL" id="BAFC01000115">
    <property type="protein sequence ID" value="GAB40916.1"/>
    <property type="molecule type" value="Genomic_DNA"/>
</dbReference>
<dbReference type="InterPro" id="IPR018910">
    <property type="entry name" value="LpqB_C"/>
</dbReference>
<organism evidence="9 10">
    <name type="scientific">Gordonia sputi NBRC 100414</name>
    <dbReference type="NCBI Taxonomy" id="1089453"/>
    <lineage>
        <taxon>Bacteria</taxon>
        <taxon>Bacillati</taxon>
        <taxon>Actinomycetota</taxon>
        <taxon>Actinomycetes</taxon>
        <taxon>Mycobacteriales</taxon>
        <taxon>Gordoniaceae</taxon>
        <taxon>Gordonia</taxon>
    </lineage>
</organism>
<gene>
    <name evidence="6 9" type="primary">lpqB</name>
    <name evidence="9" type="ORF">GOSPT_117_00390</name>
</gene>
<evidence type="ECO:0000256" key="5">
    <source>
        <dbReference type="ARBA" id="ARBA00023288"/>
    </source>
</evidence>
<dbReference type="RefSeq" id="WP_005208005.1">
    <property type="nucleotide sequence ID" value="NZ_BAFC01000115.1"/>
</dbReference>
<keyword evidence="3 6" id="KW-0472">Membrane</keyword>
<dbReference type="InterPro" id="IPR059026">
    <property type="entry name" value="LpqB_N"/>
</dbReference>
<name>H5U5A8_9ACTN</name>
<dbReference type="SMART" id="SM00909">
    <property type="entry name" value="Germane"/>
    <property type="match status" value="1"/>
</dbReference>
<comment type="similarity">
    <text evidence="6">Belongs to the LpqB lipoprotein family.</text>
</comment>
<dbReference type="Pfam" id="PF10647">
    <property type="entry name" value="Gmad1"/>
    <property type="match status" value="1"/>
</dbReference>
<dbReference type="NCBIfam" id="NF010141">
    <property type="entry name" value="PRK13616.1"/>
    <property type="match status" value="1"/>
</dbReference>
<dbReference type="Proteomes" id="UP000005845">
    <property type="component" value="Unassembled WGS sequence"/>
</dbReference>
<keyword evidence="2 6" id="KW-0732">Signal</keyword>
<comment type="subcellular location">
    <subcellularLocation>
        <location evidence="6">Cell membrane</location>
        <topology evidence="6">Lipid-anchor</topology>
    </subcellularLocation>
</comment>
<keyword evidence="5 6" id="KW-0449">Lipoprotein</keyword>
<evidence type="ECO:0000313" key="9">
    <source>
        <dbReference type="EMBL" id="GAB40916.1"/>
    </source>
</evidence>
<dbReference type="SUPFAM" id="SSF50956">
    <property type="entry name" value="Thermostable phytase (3-phytase)"/>
    <property type="match status" value="1"/>
</dbReference>
<reference evidence="9 10" key="1">
    <citation type="submission" date="2012-02" db="EMBL/GenBank/DDBJ databases">
        <title>Whole genome shotgun sequence of Gordonia sputi NBRC 100414.</title>
        <authorList>
            <person name="Yoshida I."/>
            <person name="Hosoyama A."/>
            <person name="Tsuchikane K."/>
            <person name="Katsumata H."/>
            <person name="Yamazaki S."/>
            <person name="Fujita N."/>
        </authorList>
    </citation>
    <scope>NUCLEOTIDE SEQUENCE [LARGE SCALE GENOMIC DNA]</scope>
    <source>
        <strain evidence="9 10">NBRC 100414</strain>
    </source>
</reference>
<evidence type="ECO:0000256" key="3">
    <source>
        <dbReference type="ARBA" id="ARBA00023136"/>
    </source>
</evidence>
<keyword evidence="4 6" id="KW-0564">Palmitate</keyword>
<evidence type="ECO:0000256" key="4">
    <source>
        <dbReference type="ARBA" id="ARBA00023139"/>
    </source>
</evidence>
<dbReference type="Pfam" id="PF25976">
    <property type="entry name" value="LpqB_N"/>
    <property type="match status" value="1"/>
</dbReference>
<evidence type="ECO:0000259" key="8">
    <source>
        <dbReference type="SMART" id="SM00909"/>
    </source>
</evidence>
<evidence type="ECO:0000313" key="10">
    <source>
        <dbReference type="Proteomes" id="UP000005845"/>
    </source>
</evidence>
<dbReference type="InterPro" id="IPR023959">
    <property type="entry name" value="LpqB"/>
</dbReference>
<dbReference type="PROSITE" id="PS51257">
    <property type="entry name" value="PROKAR_LIPOPROTEIN"/>
    <property type="match status" value="1"/>
</dbReference>
<keyword evidence="1 6" id="KW-1003">Cell membrane</keyword>
<evidence type="ECO:0000256" key="7">
    <source>
        <dbReference type="SAM" id="MobiDB-lite"/>
    </source>
</evidence>
<keyword evidence="10" id="KW-1185">Reference proteome</keyword>
<dbReference type="Pfam" id="PF10646">
    <property type="entry name" value="Germane"/>
    <property type="match status" value="1"/>
</dbReference>